<organism evidence="3 4">
    <name type="scientific">Brettanomyces naardenensis</name>
    <name type="common">Yeast</name>
    <dbReference type="NCBI Taxonomy" id="13370"/>
    <lineage>
        <taxon>Eukaryota</taxon>
        <taxon>Fungi</taxon>
        <taxon>Dikarya</taxon>
        <taxon>Ascomycota</taxon>
        <taxon>Saccharomycotina</taxon>
        <taxon>Pichiomycetes</taxon>
        <taxon>Pichiales</taxon>
        <taxon>Pichiaceae</taxon>
        <taxon>Brettanomyces</taxon>
    </lineage>
</organism>
<evidence type="ECO:0000313" key="3">
    <source>
        <dbReference type="EMBL" id="VEU21462.1"/>
    </source>
</evidence>
<dbReference type="STRING" id="13370.A0A448YKK2"/>
<dbReference type="CDD" id="cd24139">
    <property type="entry name" value="SIP5-like"/>
    <property type="match status" value="1"/>
</dbReference>
<sequence length="517" mass="58748">MGNTPAKEARSGSSSFGTSNPFARDILLNSSEQGALTGLSRKKREKERERQRRKEEHLVNLIVDYTESVDGGYLAPYGNYKYNLTYKTQVVRDLIIERRLAPFYTPMEDFDEKWTDEELLENVKKLHLHAQCTVDDLLDEEEDPDEHKIYQSANAMRRREKKVFKKRLKEKAVQLQDEADDKFRRDKRTQASGIRTFAEIPSDDLLLKLYRGAQECPICFLYYPKNMNLTRCCVQPICTECLVQMKRLEPHVPHDENAGSNSDTPAEGDSETPSDPDDLISEPVKCPFCAVPDFGVIYAPLDFKSGIGGVAPAEYRDSGKTIEEEDENSEVELESPDLSDTKRLIKGQSGQNSQSRLSLPKGDAQHSRSFSSTSRRLSESDTPVHKRRGSLPPNAPGVVTIDTIRPDWEQRLLNARAKLARRSAAATALHASSLIVEGPQQTHSMAGSTLIADRRGSSNMRVLSRQEQAEIEQKMIDEALRLSLLDEEERKLKEKVKEKEKERETEHRKVQSDVRRK</sequence>
<feature type="region of interest" description="Disordered" evidence="2">
    <location>
        <begin position="252"/>
        <end position="278"/>
    </location>
</feature>
<feature type="region of interest" description="Disordered" evidence="2">
    <location>
        <begin position="1"/>
        <end position="22"/>
    </location>
</feature>
<feature type="region of interest" description="Disordered" evidence="2">
    <location>
        <begin position="493"/>
        <end position="517"/>
    </location>
</feature>
<feature type="region of interest" description="Disordered" evidence="2">
    <location>
        <begin position="318"/>
        <end position="398"/>
    </location>
</feature>
<feature type="compositionally biased region" description="Acidic residues" evidence="2">
    <location>
        <begin position="266"/>
        <end position="278"/>
    </location>
</feature>
<proteinExistence type="inferred from homology"/>
<dbReference type="FunCoup" id="A0A448YKK2">
    <property type="interactions" value="64"/>
</dbReference>
<feature type="compositionally biased region" description="Polar residues" evidence="2">
    <location>
        <begin position="348"/>
        <end position="357"/>
    </location>
</feature>
<comment type="similarity">
    <text evidence="1">Belongs to the SIP5 family.</text>
</comment>
<protein>
    <submittedName>
        <fullName evidence="3">DEKNAAC102330</fullName>
    </submittedName>
</protein>
<dbReference type="EMBL" id="CAACVR010000012">
    <property type="protein sequence ID" value="VEU21462.1"/>
    <property type="molecule type" value="Genomic_DNA"/>
</dbReference>
<dbReference type="GO" id="GO:0005737">
    <property type="term" value="C:cytoplasm"/>
    <property type="evidence" value="ECO:0007669"/>
    <property type="project" value="TreeGrafter"/>
</dbReference>
<reference evidence="3 4" key="1">
    <citation type="submission" date="2018-12" db="EMBL/GenBank/DDBJ databases">
        <authorList>
            <person name="Tiukova I."/>
            <person name="Dainat J."/>
        </authorList>
    </citation>
    <scope>NUCLEOTIDE SEQUENCE [LARGE SCALE GENOMIC DNA]</scope>
</reference>
<dbReference type="InParanoid" id="A0A448YKK2"/>
<evidence type="ECO:0000256" key="1">
    <source>
        <dbReference type="ARBA" id="ARBA00010402"/>
    </source>
</evidence>
<dbReference type="PANTHER" id="PTHR31315:SF1">
    <property type="entry name" value="PROTEIN SIP5"/>
    <property type="match status" value="1"/>
</dbReference>
<accession>A0A448YKK2</accession>
<gene>
    <name evidence="3" type="ORF">BRENAR_LOCUS2195</name>
</gene>
<feature type="compositionally biased region" description="Polar residues" evidence="2">
    <location>
        <begin position="11"/>
        <end position="21"/>
    </location>
</feature>
<feature type="compositionally biased region" description="Acidic residues" evidence="2">
    <location>
        <begin position="323"/>
        <end position="337"/>
    </location>
</feature>
<dbReference type="AlphaFoldDB" id="A0A448YKK2"/>
<evidence type="ECO:0000256" key="2">
    <source>
        <dbReference type="SAM" id="MobiDB-lite"/>
    </source>
</evidence>
<dbReference type="PANTHER" id="PTHR31315">
    <property type="entry name" value="PROTEIN SIP5"/>
    <property type="match status" value="1"/>
</dbReference>
<evidence type="ECO:0000313" key="4">
    <source>
        <dbReference type="Proteomes" id="UP000290900"/>
    </source>
</evidence>
<name>A0A448YKK2_BRENA</name>
<dbReference type="OrthoDB" id="21471at2759"/>
<dbReference type="InterPro" id="IPR039301">
    <property type="entry name" value="Sip5/DA2"/>
</dbReference>
<keyword evidence="4" id="KW-1185">Reference proteome</keyword>
<dbReference type="Proteomes" id="UP000290900">
    <property type="component" value="Unassembled WGS sequence"/>
</dbReference>